<proteinExistence type="predicted"/>
<sequence length="183" mass="20748">MNKKPFIISVAAVSGGGKTTITNQLLENLRESEALHFDDYDFEGAPNDFIKWVNDGANYDVWDLTPLVHDIQTVIETEQFKYILLDYPFAYLNEQMKNYIDLAIFIDTPLDVALARRIIRDYGERTVSDVMSDLNFYLEYGRGAYVAMEVVKENSDLIVDGTGSSEDVVNVILEKIESKVSTV</sequence>
<evidence type="ECO:0000313" key="3">
    <source>
        <dbReference type="Proteomes" id="UP001236723"/>
    </source>
</evidence>
<keyword evidence="2" id="KW-0808">Transferase</keyword>
<evidence type="ECO:0000313" key="2">
    <source>
        <dbReference type="EMBL" id="MDQ0351938.1"/>
    </source>
</evidence>
<name>A0ABU0DTZ5_9BACI</name>
<dbReference type="Gene3D" id="3.40.50.300">
    <property type="entry name" value="P-loop containing nucleotide triphosphate hydrolases"/>
    <property type="match status" value="1"/>
</dbReference>
<gene>
    <name evidence="2" type="ORF">J2R98_001770</name>
</gene>
<dbReference type="GO" id="GO:0016301">
    <property type="term" value="F:kinase activity"/>
    <property type="evidence" value="ECO:0007669"/>
    <property type="project" value="UniProtKB-KW"/>
</dbReference>
<dbReference type="InterPro" id="IPR027417">
    <property type="entry name" value="P-loop_NTPase"/>
</dbReference>
<keyword evidence="2" id="KW-0418">Kinase</keyword>
<dbReference type="RefSeq" id="WP_307068071.1">
    <property type="nucleotide sequence ID" value="NZ_JAUSUP010000004.1"/>
</dbReference>
<protein>
    <submittedName>
        <fullName evidence="2">Uridine kinase</fullName>
    </submittedName>
</protein>
<dbReference type="SUPFAM" id="SSF52540">
    <property type="entry name" value="P-loop containing nucleoside triphosphate hydrolases"/>
    <property type="match status" value="1"/>
</dbReference>
<dbReference type="EMBL" id="JAUSUP010000004">
    <property type="protein sequence ID" value="MDQ0351938.1"/>
    <property type="molecule type" value="Genomic_DNA"/>
</dbReference>
<comment type="caution">
    <text evidence="2">The sequence shown here is derived from an EMBL/GenBank/DDBJ whole genome shotgun (WGS) entry which is preliminary data.</text>
</comment>
<dbReference type="Proteomes" id="UP001236723">
    <property type="component" value="Unassembled WGS sequence"/>
</dbReference>
<dbReference type="InterPro" id="IPR006083">
    <property type="entry name" value="PRK/URK"/>
</dbReference>
<accession>A0ABU0DTZ5</accession>
<dbReference type="Pfam" id="PF00485">
    <property type="entry name" value="PRK"/>
    <property type="match status" value="1"/>
</dbReference>
<feature type="domain" description="Phosphoribulokinase/uridine kinase" evidence="1">
    <location>
        <begin position="89"/>
        <end position="136"/>
    </location>
</feature>
<organism evidence="2 3">
    <name type="scientific">Alkalibacillus filiformis</name>
    <dbReference type="NCBI Taxonomy" id="200990"/>
    <lineage>
        <taxon>Bacteria</taxon>
        <taxon>Bacillati</taxon>
        <taxon>Bacillota</taxon>
        <taxon>Bacilli</taxon>
        <taxon>Bacillales</taxon>
        <taxon>Bacillaceae</taxon>
        <taxon>Alkalibacillus</taxon>
    </lineage>
</organism>
<dbReference type="NCBIfam" id="NF006085">
    <property type="entry name" value="PRK08233.1"/>
    <property type="match status" value="1"/>
</dbReference>
<keyword evidence="3" id="KW-1185">Reference proteome</keyword>
<evidence type="ECO:0000259" key="1">
    <source>
        <dbReference type="Pfam" id="PF00485"/>
    </source>
</evidence>
<reference evidence="2 3" key="1">
    <citation type="submission" date="2023-07" db="EMBL/GenBank/DDBJ databases">
        <title>Genomic Encyclopedia of Type Strains, Phase IV (KMG-IV): sequencing the most valuable type-strain genomes for metagenomic binning, comparative biology and taxonomic classification.</title>
        <authorList>
            <person name="Goeker M."/>
        </authorList>
    </citation>
    <scope>NUCLEOTIDE SEQUENCE [LARGE SCALE GENOMIC DNA]</scope>
    <source>
        <strain evidence="2 3">DSM 15448</strain>
    </source>
</reference>